<sequence>MVLKFSQNRLPRKATENCRFLKRAERECGDHKRVYMLCRARPFDKKPDQRGIIRPWKKTGENGEGYFERDPELAYKFCSNYFCGGRCPFRYKFPKKLIFASVRSA</sequence>
<gene>
    <name evidence="1" type="ORF">UW49_C0016G0015</name>
</gene>
<proteinExistence type="predicted"/>
<comment type="caution">
    <text evidence="1">The sequence shown here is derived from an EMBL/GenBank/DDBJ whole genome shotgun (WGS) entry which is preliminary data.</text>
</comment>
<evidence type="ECO:0000313" key="1">
    <source>
        <dbReference type="EMBL" id="KKT56290.1"/>
    </source>
</evidence>
<reference evidence="1 2" key="1">
    <citation type="journal article" date="2015" name="Nature">
        <title>rRNA introns, odd ribosomes, and small enigmatic genomes across a large radiation of phyla.</title>
        <authorList>
            <person name="Brown C.T."/>
            <person name="Hug L.A."/>
            <person name="Thomas B.C."/>
            <person name="Sharon I."/>
            <person name="Castelle C.J."/>
            <person name="Singh A."/>
            <person name="Wilkins M.J."/>
            <person name="Williams K.H."/>
            <person name="Banfield J.F."/>
        </authorList>
    </citation>
    <scope>NUCLEOTIDE SEQUENCE [LARGE SCALE GENOMIC DNA]</scope>
</reference>
<organism evidence="1 2">
    <name type="scientific">Candidatus Giovannonibacteria bacterium GW2011_GWB1_44_23</name>
    <dbReference type="NCBI Taxonomy" id="1618652"/>
    <lineage>
        <taxon>Bacteria</taxon>
        <taxon>Candidatus Giovannoniibacteriota</taxon>
    </lineage>
</organism>
<dbReference type="EMBL" id="LCIN01000016">
    <property type="protein sequence ID" value="KKT56290.1"/>
    <property type="molecule type" value="Genomic_DNA"/>
</dbReference>
<dbReference type="Proteomes" id="UP000033977">
    <property type="component" value="Unassembled WGS sequence"/>
</dbReference>
<name>A0A0G1IAR4_9BACT</name>
<evidence type="ECO:0000313" key="2">
    <source>
        <dbReference type="Proteomes" id="UP000033977"/>
    </source>
</evidence>
<dbReference type="AlphaFoldDB" id="A0A0G1IAR4"/>
<accession>A0A0G1IAR4</accession>
<protein>
    <submittedName>
        <fullName evidence="1">Uncharacterized protein</fullName>
    </submittedName>
</protein>